<dbReference type="Proteomes" id="UP000536835">
    <property type="component" value="Unassembled WGS sequence"/>
</dbReference>
<evidence type="ECO:0000256" key="12">
    <source>
        <dbReference type="ARBA" id="ARBA00048212"/>
    </source>
</evidence>
<dbReference type="InterPro" id="IPR001544">
    <property type="entry name" value="Aminotrans_IV"/>
</dbReference>
<dbReference type="NCBIfam" id="NF005146">
    <property type="entry name" value="PRK06606.1"/>
    <property type="match status" value="1"/>
</dbReference>
<dbReference type="Gene3D" id="3.20.10.10">
    <property type="entry name" value="D-amino Acid Aminotransferase, subunit A, domain 2"/>
    <property type="match status" value="1"/>
</dbReference>
<comment type="pathway">
    <text evidence="5 17">Amino-acid biosynthesis; L-leucine biosynthesis; L-leucine from 3-methyl-2-oxobutanoate: step 4/4.</text>
</comment>
<comment type="function">
    <text evidence="2 17">Acts on leucine, isoleucine and valine.</text>
</comment>
<keyword evidence="11 17" id="KW-0100">Branched-chain amino acid biosynthesis</keyword>
<keyword evidence="9 17" id="KW-0808">Transferase</keyword>
<dbReference type="PANTHER" id="PTHR42743">
    <property type="entry name" value="AMINO-ACID AMINOTRANSFERASE"/>
    <property type="match status" value="1"/>
</dbReference>
<gene>
    <name evidence="17" type="primary">ilvE</name>
    <name evidence="18" type="ORF">HK107_01845</name>
</gene>
<dbReference type="InterPro" id="IPR018300">
    <property type="entry name" value="Aminotrans_IV_CS"/>
</dbReference>
<dbReference type="GO" id="GO:0009099">
    <property type="term" value="P:L-valine biosynthetic process"/>
    <property type="evidence" value="ECO:0007669"/>
    <property type="project" value="UniProtKB-UniPathway"/>
</dbReference>
<evidence type="ECO:0000256" key="9">
    <source>
        <dbReference type="ARBA" id="ARBA00022679"/>
    </source>
</evidence>
<keyword evidence="10 16" id="KW-0663">Pyridoxal phosphate</keyword>
<dbReference type="AlphaFoldDB" id="A0A7Y3W3S8"/>
<protein>
    <recommendedName>
        <fullName evidence="17">Branched-chain-amino-acid aminotransferase</fullName>
        <shortName evidence="17">BCAT</shortName>
        <ecNumber evidence="17">2.6.1.42</ecNumber>
    </recommendedName>
</protein>
<evidence type="ECO:0000256" key="15">
    <source>
        <dbReference type="RuleBase" id="RU004106"/>
    </source>
</evidence>
<dbReference type="FunFam" id="3.20.10.10:FF:000002">
    <property type="entry name" value="D-alanine aminotransferase"/>
    <property type="match status" value="1"/>
</dbReference>
<dbReference type="InterPro" id="IPR043131">
    <property type="entry name" value="BCAT-like_N"/>
</dbReference>
<dbReference type="Pfam" id="PF01063">
    <property type="entry name" value="Aminotran_4"/>
    <property type="match status" value="1"/>
</dbReference>
<evidence type="ECO:0000256" key="17">
    <source>
        <dbReference type="RuleBase" id="RU364094"/>
    </source>
</evidence>
<dbReference type="EMBL" id="JABFCX010000002">
    <property type="protein sequence ID" value="NNU15065.1"/>
    <property type="molecule type" value="Genomic_DNA"/>
</dbReference>
<dbReference type="GO" id="GO:0005829">
    <property type="term" value="C:cytosol"/>
    <property type="evidence" value="ECO:0007669"/>
    <property type="project" value="TreeGrafter"/>
</dbReference>
<dbReference type="PANTHER" id="PTHR42743:SF11">
    <property type="entry name" value="AMINODEOXYCHORISMATE LYASE"/>
    <property type="match status" value="1"/>
</dbReference>
<keyword evidence="19" id="KW-1185">Reference proteome</keyword>
<evidence type="ECO:0000256" key="14">
    <source>
        <dbReference type="ARBA" id="ARBA00049229"/>
    </source>
</evidence>
<dbReference type="Gene3D" id="3.30.470.10">
    <property type="match status" value="1"/>
</dbReference>
<comment type="cofactor">
    <cofactor evidence="1 16">
        <name>pyridoxal 5'-phosphate</name>
        <dbReference type="ChEBI" id="CHEBI:597326"/>
    </cofactor>
</comment>
<dbReference type="GO" id="GO:0009097">
    <property type="term" value="P:isoleucine biosynthetic process"/>
    <property type="evidence" value="ECO:0007669"/>
    <property type="project" value="UniProtKB-UniPathway"/>
</dbReference>
<dbReference type="InterPro" id="IPR036038">
    <property type="entry name" value="Aminotransferase-like"/>
</dbReference>
<comment type="similarity">
    <text evidence="6 15">Belongs to the class-IV pyridoxal-phosphate-dependent aminotransferase family.</text>
</comment>
<evidence type="ECO:0000256" key="5">
    <source>
        <dbReference type="ARBA" id="ARBA00005072"/>
    </source>
</evidence>
<dbReference type="InterPro" id="IPR005785">
    <property type="entry name" value="B_amino_transI"/>
</dbReference>
<dbReference type="EC" id="2.6.1.42" evidence="17"/>
<evidence type="ECO:0000256" key="3">
    <source>
        <dbReference type="ARBA" id="ARBA00004824"/>
    </source>
</evidence>
<name>A0A7Y3W3S8_9PROT</name>
<dbReference type="GO" id="GO:0009098">
    <property type="term" value="P:L-leucine biosynthetic process"/>
    <property type="evidence" value="ECO:0007669"/>
    <property type="project" value="UniProtKB-UniPathway"/>
</dbReference>
<evidence type="ECO:0000256" key="2">
    <source>
        <dbReference type="ARBA" id="ARBA00003109"/>
    </source>
</evidence>
<comment type="catalytic activity">
    <reaction evidence="13 17">
        <text>L-isoleucine + 2-oxoglutarate = (S)-3-methyl-2-oxopentanoate + L-glutamate</text>
        <dbReference type="Rhea" id="RHEA:24801"/>
        <dbReference type="ChEBI" id="CHEBI:16810"/>
        <dbReference type="ChEBI" id="CHEBI:29985"/>
        <dbReference type="ChEBI" id="CHEBI:35146"/>
        <dbReference type="ChEBI" id="CHEBI:58045"/>
        <dbReference type="EC" id="2.6.1.42"/>
    </reaction>
</comment>
<dbReference type="InterPro" id="IPR050571">
    <property type="entry name" value="Class-IV_PLP-Dep_Aminotrnsfr"/>
</dbReference>
<comment type="catalytic activity">
    <reaction evidence="12 17">
        <text>L-valine + 2-oxoglutarate = 3-methyl-2-oxobutanoate + L-glutamate</text>
        <dbReference type="Rhea" id="RHEA:24813"/>
        <dbReference type="ChEBI" id="CHEBI:11851"/>
        <dbReference type="ChEBI" id="CHEBI:16810"/>
        <dbReference type="ChEBI" id="CHEBI:29985"/>
        <dbReference type="ChEBI" id="CHEBI:57762"/>
        <dbReference type="EC" id="2.6.1.42"/>
    </reaction>
</comment>
<evidence type="ECO:0000313" key="19">
    <source>
        <dbReference type="Proteomes" id="UP000536835"/>
    </source>
</evidence>
<keyword evidence="8 17" id="KW-0028">Amino-acid biosynthesis</keyword>
<evidence type="ECO:0000256" key="6">
    <source>
        <dbReference type="ARBA" id="ARBA00009320"/>
    </source>
</evidence>
<dbReference type="UniPathway" id="UPA00048">
    <property type="reaction ID" value="UER00073"/>
</dbReference>
<dbReference type="PROSITE" id="PS00770">
    <property type="entry name" value="AA_TRANSFER_CLASS_4"/>
    <property type="match status" value="1"/>
</dbReference>
<dbReference type="SUPFAM" id="SSF56752">
    <property type="entry name" value="D-aminoacid aminotransferase-like PLP-dependent enzymes"/>
    <property type="match status" value="1"/>
</dbReference>
<evidence type="ECO:0000256" key="13">
    <source>
        <dbReference type="ARBA" id="ARBA00048798"/>
    </source>
</evidence>
<evidence type="ECO:0000256" key="4">
    <source>
        <dbReference type="ARBA" id="ARBA00004931"/>
    </source>
</evidence>
<comment type="pathway">
    <text evidence="3 17">Amino-acid biosynthesis; L-isoleucine biosynthesis; L-isoleucine from 2-oxobutanoate: step 4/4.</text>
</comment>
<evidence type="ECO:0000256" key="16">
    <source>
        <dbReference type="RuleBase" id="RU004516"/>
    </source>
</evidence>
<dbReference type="GO" id="GO:0006532">
    <property type="term" value="P:aspartate biosynthetic process"/>
    <property type="evidence" value="ECO:0007669"/>
    <property type="project" value="TreeGrafter"/>
</dbReference>
<sequence>MPINESKYIWRNGEMVPWAEATTHVMTHGLLYGTCAFEGIRAYETPKGTMIFRNDAHAERLMYSSKIYGIGIHYTKEEIMEACRRAVRENGLTSAYLRVNAYLGYGELSPSATGCPDELDVIAFAFGRYLGADAVDKGIDVAVTSWRRSAPGTIPAGVKMAGNYLSSRLITTEAKARGCTEGIGLSHSGMVSEGAGENLFMVKDGKIITPPTAASILVGITRDSIMTMAKDMGYELVEQDIAREALYGADELFFTGTAAEVTPIKSLDGITIGTPGENPVTKSLQDAFFGLFDGRTDDKYGWLDPVEG</sequence>
<keyword evidence="7 17" id="KW-0032">Aminotransferase</keyword>
<dbReference type="InterPro" id="IPR043132">
    <property type="entry name" value="BCAT-like_C"/>
</dbReference>
<evidence type="ECO:0000256" key="8">
    <source>
        <dbReference type="ARBA" id="ARBA00022605"/>
    </source>
</evidence>
<accession>A0A7Y3W3S8</accession>
<organism evidence="18 19">
    <name type="scientific">Parvularcula mediterranea</name>
    <dbReference type="NCBI Taxonomy" id="2732508"/>
    <lineage>
        <taxon>Bacteria</taxon>
        <taxon>Pseudomonadati</taxon>
        <taxon>Pseudomonadota</taxon>
        <taxon>Alphaproteobacteria</taxon>
        <taxon>Parvularculales</taxon>
        <taxon>Parvularculaceae</taxon>
        <taxon>Parvularcula</taxon>
    </lineage>
</organism>
<dbReference type="NCBIfam" id="TIGR01122">
    <property type="entry name" value="ilvE_I"/>
    <property type="match status" value="1"/>
</dbReference>
<dbReference type="UniPathway" id="UPA00049">
    <property type="reaction ID" value="UER00062"/>
</dbReference>
<comment type="catalytic activity">
    <reaction evidence="14 17">
        <text>L-leucine + 2-oxoglutarate = 4-methyl-2-oxopentanoate + L-glutamate</text>
        <dbReference type="Rhea" id="RHEA:18321"/>
        <dbReference type="ChEBI" id="CHEBI:16810"/>
        <dbReference type="ChEBI" id="CHEBI:17865"/>
        <dbReference type="ChEBI" id="CHEBI:29985"/>
        <dbReference type="ChEBI" id="CHEBI:57427"/>
        <dbReference type="EC" id="2.6.1.42"/>
    </reaction>
</comment>
<proteinExistence type="inferred from homology"/>
<evidence type="ECO:0000256" key="7">
    <source>
        <dbReference type="ARBA" id="ARBA00022576"/>
    </source>
</evidence>
<dbReference type="GO" id="GO:0004084">
    <property type="term" value="F:branched-chain-amino-acid transaminase activity"/>
    <property type="evidence" value="ECO:0007669"/>
    <property type="project" value="UniProtKB-EC"/>
</dbReference>
<reference evidence="18 19" key="1">
    <citation type="submission" date="2020-05" db="EMBL/GenBank/DDBJ databases">
        <title>Parvularcula mediterraneae sp. nov., isolated from polypropylene straw from shallow seawater of the seashore of Laganas in Zakynthos island, Greece.</title>
        <authorList>
            <person name="Szabo I."/>
            <person name="Al-Omari J."/>
            <person name="Rado J."/>
            <person name="Szerdahelyi G.S."/>
        </authorList>
    </citation>
    <scope>NUCLEOTIDE SEQUENCE [LARGE SCALE GENOMIC DNA]</scope>
    <source>
        <strain evidence="18 19">ZS-1/3</strain>
    </source>
</reference>
<evidence type="ECO:0000313" key="18">
    <source>
        <dbReference type="EMBL" id="NNU15065.1"/>
    </source>
</evidence>
<comment type="pathway">
    <text evidence="4 17">Amino-acid biosynthesis; L-valine biosynthesis; L-valine from pyruvate: step 4/4.</text>
</comment>
<dbReference type="RefSeq" id="WP_173196233.1">
    <property type="nucleotide sequence ID" value="NZ_JABFCX010000002.1"/>
</dbReference>
<evidence type="ECO:0000256" key="10">
    <source>
        <dbReference type="ARBA" id="ARBA00022898"/>
    </source>
</evidence>
<dbReference type="UniPathway" id="UPA00047">
    <property type="reaction ID" value="UER00058"/>
</dbReference>
<evidence type="ECO:0000256" key="11">
    <source>
        <dbReference type="ARBA" id="ARBA00023304"/>
    </source>
</evidence>
<comment type="caution">
    <text evidence="18">The sequence shown here is derived from an EMBL/GenBank/DDBJ whole genome shotgun (WGS) entry which is preliminary data.</text>
</comment>
<evidence type="ECO:0000256" key="1">
    <source>
        <dbReference type="ARBA" id="ARBA00001933"/>
    </source>
</evidence>